<comment type="caution">
    <text evidence="1">The sequence shown here is derived from an EMBL/GenBank/DDBJ whole genome shotgun (WGS) entry which is preliminary data.</text>
</comment>
<evidence type="ECO:0000313" key="2">
    <source>
        <dbReference type="Proteomes" id="UP001500305"/>
    </source>
</evidence>
<reference evidence="1 2" key="1">
    <citation type="journal article" date="2019" name="Int. J. Syst. Evol. Microbiol.">
        <title>The Global Catalogue of Microorganisms (GCM) 10K type strain sequencing project: providing services to taxonomists for standard genome sequencing and annotation.</title>
        <authorList>
            <consortium name="The Broad Institute Genomics Platform"/>
            <consortium name="The Broad Institute Genome Sequencing Center for Infectious Disease"/>
            <person name="Wu L."/>
            <person name="Ma J."/>
        </authorList>
    </citation>
    <scope>NUCLEOTIDE SEQUENCE [LARGE SCALE GENOMIC DNA]</scope>
    <source>
        <strain evidence="1 2">JCM 7356</strain>
    </source>
</reference>
<keyword evidence="2" id="KW-1185">Reference proteome</keyword>
<evidence type="ECO:0008006" key="3">
    <source>
        <dbReference type="Google" id="ProtNLM"/>
    </source>
</evidence>
<gene>
    <name evidence="1" type="ORF">GCM10010430_60610</name>
</gene>
<organism evidence="1 2">
    <name type="scientific">Kitasatospora cystarginea</name>
    <dbReference type="NCBI Taxonomy" id="58350"/>
    <lineage>
        <taxon>Bacteria</taxon>
        <taxon>Bacillati</taxon>
        <taxon>Actinomycetota</taxon>
        <taxon>Actinomycetes</taxon>
        <taxon>Kitasatosporales</taxon>
        <taxon>Streptomycetaceae</taxon>
        <taxon>Kitasatospora</taxon>
    </lineage>
</organism>
<proteinExistence type="predicted"/>
<evidence type="ECO:0000313" key="1">
    <source>
        <dbReference type="EMBL" id="GAA2267292.1"/>
    </source>
</evidence>
<dbReference type="EMBL" id="BAAATR010000034">
    <property type="protein sequence ID" value="GAA2267292.1"/>
    <property type="molecule type" value="Genomic_DNA"/>
</dbReference>
<accession>A0ABN3EQH1</accession>
<dbReference type="Proteomes" id="UP001500305">
    <property type="component" value="Unassembled WGS sequence"/>
</dbReference>
<name>A0ABN3EQH1_9ACTN</name>
<dbReference type="RefSeq" id="WP_344639712.1">
    <property type="nucleotide sequence ID" value="NZ_BAAATR010000034.1"/>
</dbReference>
<protein>
    <recommendedName>
        <fullName evidence="3">Phage tail protein</fullName>
    </recommendedName>
</protein>
<sequence length="312" mass="31688">MSDISFAPGSDGAITARLKPNAPDSAHLLLEQNGATRDPGTGEYLFSGPDAVARAAQAAYLLTAASTEPAPSRLPVDGADVVFARHHSDGIVAATATDATEGLVPDVLRQFGFRYDGSAPDRDIYLPPAGASERQALVAAARASLVLQGLGLQVATIGLAAPPASADRLAEAAEDLALETVHLRSLTDSRDVADVLDIALDPRTGALPNLVELLDSTQAFIDRLPLEQGEVLGAQMGIAKHQAASLSETLTTVQTGLVDLGTAVEAPIATARSVRATAASAVTARGLSAGPIIQAAPAARTVSAAPSTAATL</sequence>